<feature type="transmembrane region" description="Helical" evidence="2">
    <location>
        <begin position="265"/>
        <end position="284"/>
    </location>
</feature>
<dbReference type="InterPro" id="IPR020012">
    <property type="entry name" value="LysM_FimV"/>
</dbReference>
<dbReference type="EMBL" id="JAQOMS010000002">
    <property type="protein sequence ID" value="MDC2891447.1"/>
    <property type="molecule type" value="Genomic_DNA"/>
</dbReference>
<keyword evidence="1" id="KW-0175">Coiled coil</keyword>
<evidence type="ECO:0008006" key="5">
    <source>
        <dbReference type="Google" id="ProtNLM"/>
    </source>
</evidence>
<keyword evidence="4" id="KW-1185">Reference proteome</keyword>
<dbReference type="Proteomes" id="UP001528411">
    <property type="component" value="Unassembled WGS sequence"/>
</dbReference>
<organism evidence="3 4">
    <name type="scientific">Psychrosphaera algicola</name>
    <dbReference type="NCBI Taxonomy" id="3023714"/>
    <lineage>
        <taxon>Bacteria</taxon>
        <taxon>Pseudomonadati</taxon>
        <taxon>Pseudomonadota</taxon>
        <taxon>Gammaproteobacteria</taxon>
        <taxon>Alteromonadales</taxon>
        <taxon>Pseudoalteromonadaceae</taxon>
        <taxon>Psychrosphaera</taxon>
    </lineage>
</organism>
<comment type="caution">
    <text evidence="3">The sequence shown here is derived from an EMBL/GenBank/DDBJ whole genome shotgun (WGS) entry which is preliminary data.</text>
</comment>
<keyword evidence="2" id="KW-0812">Transmembrane</keyword>
<keyword evidence="2" id="KW-0472">Membrane</keyword>
<name>A0ABT5FJS1_9GAMM</name>
<sequence length="302" mass="33974">MRSSLKILLFIALTFLVANLSVAKPESRLKGPKGVDYGAMGKFMALCQVAIPCGNWAINSESKMMYRFTKVMVAVLKKNPQAFEFDNLNGLKDGEYLKIPSHAEVKGIDRKYAKQRADADDKLWADKLAGKFTENKRETLLSPIEGAKQIDVKVAKQEIEKKLEAAQVENIEKLNSIQVQFDSSKQTVENVLSENKLLQDKITALGEQLLRMQEELLKEREIRQAELALLEQVRITSEQNLTNTTALVEETTVWEEFVAFAKTTLGMIIISSSILILLLVLVAMKLRNRNKPKASEQESLTS</sequence>
<gene>
    <name evidence="3" type="ORF">PN838_25360</name>
</gene>
<accession>A0ABT5FJS1</accession>
<proteinExistence type="predicted"/>
<dbReference type="NCBIfam" id="TIGR03505">
    <property type="entry name" value="FimV_core"/>
    <property type="match status" value="1"/>
</dbReference>
<evidence type="ECO:0000256" key="1">
    <source>
        <dbReference type="SAM" id="Coils"/>
    </source>
</evidence>
<keyword evidence="2" id="KW-1133">Transmembrane helix</keyword>
<reference evidence="3 4" key="1">
    <citation type="submission" date="2023-01" db="EMBL/GenBank/DDBJ databases">
        <title>Psychrosphaera sp. nov., isolated from marine algae.</title>
        <authorList>
            <person name="Bayburt H."/>
            <person name="Choi B.J."/>
            <person name="Kim J.M."/>
            <person name="Choi D.G."/>
            <person name="Jeon C.O."/>
        </authorList>
    </citation>
    <scope>NUCLEOTIDE SEQUENCE [LARGE SCALE GENOMIC DNA]</scope>
    <source>
        <strain evidence="3 4">G1-22</strain>
    </source>
</reference>
<protein>
    <recommendedName>
        <fullName evidence="5">TIGR04211 family SH3 domain-containing protein</fullName>
    </recommendedName>
</protein>
<dbReference type="RefSeq" id="WP_272182425.1">
    <property type="nucleotide sequence ID" value="NZ_JAQOMS010000002.1"/>
</dbReference>
<evidence type="ECO:0000313" key="3">
    <source>
        <dbReference type="EMBL" id="MDC2891447.1"/>
    </source>
</evidence>
<evidence type="ECO:0000313" key="4">
    <source>
        <dbReference type="Proteomes" id="UP001528411"/>
    </source>
</evidence>
<evidence type="ECO:0000256" key="2">
    <source>
        <dbReference type="SAM" id="Phobius"/>
    </source>
</evidence>
<feature type="coiled-coil region" evidence="1">
    <location>
        <begin position="156"/>
        <end position="215"/>
    </location>
</feature>